<organism evidence="1 2">
    <name type="scientific">Porites evermanni</name>
    <dbReference type="NCBI Taxonomy" id="104178"/>
    <lineage>
        <taxon>Eukaryota</taxon>
        <taxon>Metazoa</taxon>
        <taxon>Cnidaria</taxon>
        <taxon>Anthozoa</taxon>
        <taxon>Hexacorallia</taxon>
        <taxon>Scleractinia</taxon>
        <taxon>Fungiina</taxon>
        <taxon>Poritidae</taxon>
        <taxon>Porites</taxon>
    </lineage>
</organism>
<dbReference type="EMBL" id="CALNXI010000873">
    <property type="protein sequence ID" value="CAH3144521.1"/>
    <property type="molecule type" value="Genomic_DNA"/>
</dbReference>
<comment type="caution">
    <text evidence="1">The sequence shown here is derived from an EMBL/GenBank/DDBJ whole genome shotgun (WGS) entry which is preliminary data.</text>
</comment>
<dbReference type="Proteomes" id="UP001159427">
    <property type="component" value="Unassembled WGS sequence"/>
</dbReference>
<reference evidence="1 2" key="1">
    <citation type="submission" date="2022-05" db="EMBL/GenBank/DDBJ databases">
        <authorList>
            <consortium name="Genoscope - CEA"/>
            <person name="William W."/>
        </authorList>
    </citation>
    <scope>NUCLEOTIDE SEQUENCE [LARGE SCALE GENOMIC DNA]</scope>
</reference>
<keyword evidence="2" id="KW-1185">Reference proteome</keyword>
<accession>A0ABN8PIG2</accession>
<evidence type="ECO:0000313" key="2">
    <source>
        <dbReference type="Proteomes" id="UP001159427"/>
    </source>
</evidence>
<proteinExistence type="predicted"/>
<evidence type="ECO:0000313" key="1">
    <source>
        <dbReference type="EMBL" id="CAH3144521.1"/>
    </source>
</evidence>
<sequence>MKHQGMRDALYEEACDGVNQEIKDLCSIGEPSLLRATSAEDLACITWEKINNEFKDRAPRFHQFLKKVGLQRLSSLYHSMGYKAKNTMFDKDLKVWKETVEKDSNKERSLIEKEMKKNTLKPKVSCRTIGMHPGYSFTGDNVDIRCKPRQMTMKNRNKDHHIFQLVAFQNRVSPNHLPNDAP</sequence>
<name>A0ABN8PIG2_9CNID</name>
<protein>
    <submittedName>
        <fullName evidence="1">Uncharacterized protein</fullName>
    </submittedName>
</protein>
<gene>
    <name evidence="1" type="ORF">PEVE_00043205</name>
</gene>